<organism evidence="12">
    <name type="scientific">uncultured Bacteroidota bacterium</name>
    <dbReference type="NCBI Taxonomy" id="152509"/>
    <lineage>
        <taxon>Bacteria</taxon>
        <taxon>Pseudomonadati</taxon>
        <taxon>Bacteroidota</taxon>
        <taxon>environmental samples</taxon>
    </lineage>
</organism>
<dbReference type="InterPro" id="IPR015421">
    <property type="entry name" value="PyrdxlP-dep_Trfase_major"/>
</dbReference>
<dbReference type="Gene3D" id="1.10.260.50">
    <property type="match status" value="1"/>
</dbReference>
<dbReference type="GO" id="GO:0051536">
    <property type="term" value="F:iron-sulfur cluster binding"/>
    <property type="evidence" value="ECO:0007669"/>
    <property type="project" value="UniProtKB-KW"/>
</dbReference>
<evidence type="ECO:0000256" key="1">
    <source>
        <dbReference type="ARBA" id="ARBA00001933"/>
    </source>
</evidence>
<reference evidence="12" key="2">
    <citation type="journal article" date="2012" name="PLoS ONE">
        <title>A Deeply Branching Thermophilic Bacterium with an Ancient Acetyl-CoA Pathway Dominates a Subsurface Ecosystem.</title>
        <authorList>
            <person name="Takami H."/>
            <person name="Noguchi H."/>
            <person name="Takaki Y."/>
            <person name="Uchiyama I."/>
            <person name="Toyoda A."/>
            <person name="Nishi S."/>
            <person name="Chee G.-J."/>
            <person name="Arai W."/>
            <person name="Nunoura T."/>
            <person name="Itoh T."/>
            <person name="Hattori M."/>
            <person name="Takai K."/>
        </authorList>
    </citation>
    <scope>NUCLEOTIDE SEQUENCE</scope>
</reference>
<evidence type="ECO:0000256" key="8">
    <source>
        <dbReference type="ARBA" id="ARBA00023014"/>
    </source>
</evidence>
<dbReference type="Pfam" id="PF00266">
    <property type="entry name" value="Aminotran_5"/>
    <property type="match status" value="1"/>
</dbReference>
<comment type="cofactor">
    <cofactor evidence="1 10">
        <name>pyridoxal 5'-phosphate</name>
        <dbReference type="ChEBI" id="CHEBI:597326"/>
    </cofactor>
</comment>
<comment type="catalytic activity">
    <reaction evidence="9">
        <text>(sulfur carrier)-H + L-cysteine = (sulfur carrier)-SH + L-alanine</text>
        <dbReference type="Rhea" id="RHEA:43892"/>
        <dbReference type="Rhea" id="RHEA-COMP:14737"/>
        <dbReference type="Rhea" id="RHEA-COMP:14739"/>
        <dbReference type="ChEBI" id="CHEBI:29917"/>
        <dbReference type="ChEBI" id="CHEBI:35235"/>
        <dbReference type="ChEBI" id="CHEBI:57972"/>
        <dbReference type="ChEBI" id="CHEBI:64428"/>
        <dbReference type="EC" id="2.8.1.7"/>
    </reaction>
</comment>
<dbReference type="PIRSF" id="PIRSF005572">
    <property type="entry name" value="NifS"/>
    <property type="match status" value="1"/>
</dbReference>
<reference evidence="12" key="1">
    <citation type="journal article" date="2005" name="Environ. Microbiol.">
        <title>Genetic and functional properties of uncultivated thermophilic crenarchaeotes from a subsurface gold mine as revealed by analysis of genome fragments.</title>
        <authorList>
            <person name="Nunoura T."/>
            <person name="Hirayama H."/>
            <person name="Takami H."/>
            <person name="Oida H."/>
            <person name="Nishi S."/>
            <person name="Shimamura S."/>
            <person name="Suzuki Y."/>
            <person name="Inagaki F."/>
            <person name="Takai K."/>
            <person name="Nealson K.H."/>
            <person name="Horikoshi K."/>
        </authorList>
    </citation>
    <scope>NUCLEOTIDE SEQUENCE</scope>
</reference>
<evidence type="ECO:0000256" key="2">
    <source>
        <dbReference type="ARBA" id="ARBA00006490"/>
    </source>
</evidence>
<name>H5SGI8_9BACT</name>
<proteinExistence type="inferred from homology"/>
<dbReference type="GO" id="GO:0046872">
    <property type="term" value="F:metal ion binding"/>
    <property type="evidence" value="ECO:0007669"/>
    <property type="project" value="UniProtKB-KW"/>
</dbReference>
<dbReference type="SUPFAM" id="SSF53383">
    <property type="entry name" value="PLP-dependent transferases"/>
    <property type="match status" value="1"/>
</dbReference>
<dbReference type="PANTHER" id="PTHR11601:SF34">
    <property type="entry name" value="CYSTEINE DESULFURASE"/>
    <property type="match status" value="1"/>
</dbReference>
<dbReference type="InterPro" id="IPR020578">
    <property type="entry name" value="Aminotrans_V_PyrdxlP_BS"/>
</dbReference>
<comment type="similarity">
    <text evidence="2">Belongs to the class-V pyridoxal-phosphate-dependent aminotransferase family. NifS/IscS subfamily.</text>
</comment>
<evidence type="ECO:0000256" key="3">
    <source>
        <dbReference type="ARBA" id="ARBA00012239"/>
    </source>
</evidence>
<keyword evidence="6" id="KW-0663">Pyridoxal phosphate</keyword>
<protein>
    <recommendedName>
        <fullName evidence="3">cysteine desulfurase</fullName>
        <ecNumber evidence="3">2.8.1.7</ecNumber>
    </recommendedName>
</protein>
<dbReference type="Gene3D" id="3.90.1150.10">
    <property type="entry name" value="Aspartate Aminotransferase, domain 1"/>
    <property type="match status" value="1"/>
</dbReference>
<dbReference type="GO" id="GO:0031071">
    <property type="term" value="F:cysteine desulfurase activity"/>
    <property type="evidence" value="ECO:0007669"/>
    <property type="project" value="UniProtKB-EC"/>
</dbReference>
<keyword evidence="7" id="KW-0408">Iron</keyword>
<dbReference type="AlphaFoldDB" id="H5SGI8"/>
<evidence type="ECO:0000313" key="12">
    <source>
        <dbReference type="EMBL" id="BAL55274.1"/>
    </source>
</evidence>
<accession>H5SGI8</accession>
<evidence type="ECO:0000256" key="5">
    <source>
        <dbReference type="ARBA" id="ARBA00022723"/>
    </source>
</evidence>
<gene>
    <name evidence="12" type="ORF">HGMM_F25B04C17</name>
</gene>
<keyword evidence="4" id="KW-0808">Transferase</keyword>
<dbReference type="InterPro" id="IPR000192">
    <property type="entry name" value="Aminotrans_V_dom"/>
</dbReference>
<dbReference type="InterPro" id="IPR015424">
    <property type="entry name" value="PyrdxlP-dep_Trfase"/>
</dbReference>
<evidence type="ECO:0000259" key="11">
    <source>
        <dbReference type="Pfam" id="PF00266"/>
    </source>
</evidence>
<dbReference type="PANTHER" id="PTHR11601">
    <property type="entry name" value="CYSTEINE DESULFURYLASE FAMILY MEMBER"/>
    <property type="match status" value="1"/>
</dbReference>
<feature type="domain" description="Aminotransferase class V" evidence="11">
    <location>
        <begin position="5"/>
        <end position="367"/>
    </location>
</feature>
<evidence type="ECO:0000256" key="4">
    <source>
        <dbReference type="ARBA" id="ARBA00022679"/>
    </source>
</evidence>
<evidence type="ECO:0000256" key="6">
    <source>
        <dbReference type="ARBA" id="ARBA00022898"/>
    </source>
</evidence>
<dbReference type="EC" id="2.8.1.7" evidence="3"/>
<dbReference type="InterPro" id="IPR015422">
    <property type="entry name" value="PyrdxlP-dep_Trfase_small"/>
</dbReference>
<evidence type="ECO:0000256" key="7">
    <source>
        <dbReference type="ARBA" id="ARBA00023004"/>
    </source>
</evidence>
<dbReference type="PROSITE" id="PS00595">
    <property type="entry name" value="AA_TRANSFER_CLASS_5"/>
    <property type="match status" value="1"/>
</dbReference>
<evidence type="ECO:0000256" key="9">
    <source>
        <dbReference type="ARBA" id="ARBA00050776"/>
    </source>
</evidence>
<dbReference type="EMBL" id="AP011714">
    <property type="protein sequence ID" value="BAL55274.1"/>
    <property type="molecule type" value="Genomic_DNA"/>
</dbReference>
<dbReference type="Gene3D" id="3.40.640.10">
    <property type="entry name" value="Type I PLP-dependent aspartate aminotransferase-like (Major domain)"/>
    <property type="match status" value="1"/>
</dbReference>
<dbReference type="InterPro" id="IPR016454">
    <property type="entry name" value="Cysteine_dSase"/>
</dbReference>
<keyword evidence="8" id="KW-0411">Iron-sulfur</keyword>
<sequence length="388" mass="41227">MSRPVYLDFNATTPLLPDALEAMLPYLREHFGNAASPHLYGKEAETAVENARKTLADLLGISPQELIFTSGATEALNLALQGLARAYASTPKKHLLISATEHKAVLDPAAYLASQGWEVEIVPVTSAGLVEPSTLEKLLRPTTLAVAIMLANNETGVLQPIPDLAKIAHERGAFFLCDTTQAVGKLPVSFGQLGIDLAVLSAHKFYGPKGIGALYVRRRAPRVLLHPLIFGGGHERGLRSGTLPVPLIVGMAAALSYSLNHLEEASARISTLSALLWKGIQKLYPSARLNGAEAQRLPNTLSVTFPGIKARDILARAPLLAAATGSACTSAQPQPSHVLQAMGLSPADATSTLRFSLGIPTTEEDIQLALSYLKKALEALQPSQPPKT</sequence>
<keyword evidence="5" id="KW-0479">Metal-binding</keyword>
<evidence type="ECO:0000256" key="10">
    <source>
        <dbReference type="RuleBase" id="RU004504"/>
    </source>
</evidence>